<dbReference type="InterPro" id="IPR021381">
    <property type="entry name" value="DUF3011"/>
</dbReference>
<dbReference type="Proteomes" id="UP000051863">
    <property type="component" value="Unassembled WGS sequence"/>
</dbReference>
<dbReference type="AlphaFoldDB" id="A0A0R0CBM4"/>
<sequence length="328" mass="34977">MNHSFLLAGLAALLGLAMSSSPAAAQAGFPGSQNGTIRCDSNSNRQQVCNTGWRSAVLVRQVSDTRCTEGRNWGSNNGSVWVSGGCRAEFAEARGNWAGGNGQGGWNGNGNGNRTIRCDSNGNRQQVCNTGWRNAVLVRQISDTRCIEGRNWGSNNGSVWVSGGCRAEFAEGRGNWAGGNGNGQGGWNGNGNGNRTIRCDSNSNRHVVCNTGWRSAVLVRQISDTRCVEGRNWGSSNGTVWVNGGCRGEFGEGRGGGSGWNNGGNNNYLVECASSSNRPNTCAWDRRQGRPVIVQQLSDTRCVEGRNWGYNGNSIWVNGGCRARFSGR</sequence>
<organism evidence="2 3">
    <name type="scientific">Stenotrophomonas terrae</name>
    <dbReference type="NCBI Taxonomy" id="405446"/>
    <lineage>
        <taxon>Bacteria</taxon>
        <taxon>Pseudomonadati</taxon>
        <taxon>Pseudomonadota</taxon>
        <taxon>Gammaproteobacteria</taxon>
        <taxon>Lysobacterales</taxon>
        <taxon>Lysobacteraceae</taxon>
        <taxon>Stenotrophomonas</taxon>
    </lineage>
</organism>
<dbReference type="RefSeq" id="WP_057628784.1">
    <property type="nucleotide sequence ID" value="NZ_LDJJ01000036.1"/>
</dbReference>
<dbReference type="EMBL" id="LDJJ01000036">
    <property type="protein sequence ID" value="KRG67037.1"/>
    <property type="molecule type" value="Genomic_DNA"/>
</dbReference>
<proteinExistence type="predicted"/>
<evidence type="ECO:0008006" key="4">
    <source>
        <dbReference type="Google" id="ProtNLM"/>
    </source>
</evidence>
<feature type="signal peptide" evidence="1">
    <location>
        <begin position="1"/>
        <end position="25"/>
    </location>
</feature>
<evidence type="ECO:0000256" key="1">
    <source>
        <dbReference type="SAM" id="SignalP"/>
    </source>
</evidence>
<protein>
    <recommendedName>
        <fullName evidence="4">SRCR domain-containing protein</fullName>
    </recommendedName>
</protein>
<dbReference type="Pfam" id="PF11218">
    <property type="entry name" value="DUF3011"/>
    <property type="match status" value="1"/>
</dbReference>
<name>A0A0R0CBM4_9GAMM</name>
<dbReference type="PATRIC" id="fig|405446.3.peg.1744"/>
<gene>
    <name evidence="2" type="ORF">ABB27_11225</name>
</gene>
<comment type="caution">
    <text evidence="2">The sequence shown here is derived from an EMBL/GenBank/DDBJ whole genome shotgun (WGS) entry which is preliminary data.</text>
</comment>
<feature type="chain" id="PRO_5006393830" description="SRCR domain-containing protein" evidence="1">
    <location>
        <begin position="26"/>
        <end position="328"/>
    </location>
</feature>
<reference evidence="2 3" key="1">
    <citation type="submission" date="2015-05" db="EMBL/GenBank/DDBJ databases">
        <title>Genome sequencing and analysis of members of genus Stenotrophomonas.</title>
        <authorList>
            <person name="Patil P.P."/>
            <person name="Midha S."/>
            <person name="Patil P.B."/>
        </authorList>
    </citation>
    <scope>NUCLEOTIDE SEQUENCE [LARGE SCALE GENOMIC DNA]</scope>
    <source>
        <strain evidence="2 3">DSM 18941</strain>
    </source>
</reference>
<accession>A0A0R0CBM4</accession>
<evidence type="ECO:0000313" key="3">
    <source>
        <dbReference type="Proteomes" id="UP000051863"/>
    </source>
</evidence>
<keyword evidence="1" id="KW-0732">Signal</keyword>
<keyword evidence="3" id="KW-1185">Reference proteome</keyword>
<dbReference type="OrthoDB" id="6052310at2"/>
<evidence type="ECO:0000313" key="2">
    <source>
        <dbReference type="EMBL" id="KRG67037.1"/>
    </source>
</evidence>